<dbReference type="PROSITE" id="PS00108">
    <property type="entry name" value="PROTEIN_KINASE_ST"/>
    <property type="match status" value="1"/>
</dbReference>
<dbReference type="Proteomes" id="UP001470230">
    <property type="component" value="Unassembled WGS sequence"/>
</dbReference>
<dbReference type="InterPro" id="IPR011009">
    <property type="entry name" value="Kinase-like_dom_sf"/>
</dbReference>
<keyword evidence="3" id="KW-1185">Reference proteome</keyword>
<dbReference type="SUPFAM" id="SSF56112">
    <property type="entry name" value="Protein kinase-like (PK-like)"/>
    <property type="match status" value="1"/>
</dbReference>
<accession>A0ABR2H113</accession>
<dbReference type="EMBL" id="JAPFFF010000050">
    <property type="protein sequence ID" value="KAK8839890.1"/>
    <property type="molecule type" value="Genomic_DNA"/>
</dbReference>
<dbReference type="SMART" id="SM00220">
    <property type="entry name" value="S_TKc"/>
    <property type="match status" value="1"/>
</dbReference>
<feature type="domain" description="Protein kinase" evidence="1">
    <location>
        <begin position="1"/>
        <end position="186"/>
    </location>
</feature>
<evidence type="ECO:0000313" key="2">
    <source>
        <dbReference type="EMBL" id="KAK8839890.1"/>
    </source>
</evidence>
<evidence type="ECO:0000259" key="1">
    <source>
        <dbReference type="PROSITE" id="PS50011"/>
    </source>
</evidence>
<dbReference type="InterPro" id="IPR050167">
    <property type="entry name" value="Ser_Thr_protein_kinase"/>
</dbReference>
<dbReference type="InterPro" id="IPR008271">
    <property type="entry name" value="Ser/Thr_kinase_AS"/>
</dbReference>
<dbReference type="PANTHER" id="PTHR23257">
    <property type="entry name" value="SERINE-THREONINE PROTEIN KINASE"/>
    <property type="match status" value="1"/>
</dbReference>
<sequence length="208" mass="24109">MTTVALFIEFIPYKLKDALDKKILNNTLKVRVALEVAFGMSHIHNKGMMHRDLKIENIMLNYAFEAKIIDFDLVGFMNKEDLSESLTKGIGTFAYMSPEMTNEEEYDNKTDVYSYGIVLFAIFTGHLPKQSLKDKMTNSKPIRFPHSSPSMSKYCIELIKKCTEFEPSKRPSFNEIISDMKNHSFALANQIDDKIIYQRYEMLNSQYP</sequence>
<gene>
    <name evidence="2" type="ORF">M9Y10_031603</name>
</gene>
<dbReference type="InterPro" id="IPR000719">
    <property type="entry name" value="Prot_kinase_dom"/>
</dbReference>
<reference evidence="2 3" key="1">
    <citation type="submission" date="2024-04" db="EMBL/GenBank/DDBJ databases">
        <title>Tritrichomonas musculus Genome.</title>
        <authorList>
            <person name="Alves-Ferreira E."/>
            <person name="Grigg M."/>
            <person name="Lorenzi H."/>
            <person name="Galac M."/>
        </authorList>
    </citation>
    <scope>NUCLEOTIDE SEQUENCE [LARGE SCALE GENOMIC DNA]</scope>
    <source>
        <strain evidence="2 3">EAF2021</strain>
    </source>
</reference>
<protein>
    <recommendedName>
        <fullName evidence="1">Protein kinase domain-containing protein</fullName>
    </recommendedName>
</protein>
<dbReference type="Gene3D" id="1.10.510.10">
    <property type="entry name" value="Transferase(Phosphotransferase) domain 1"/>
    <property type="match status" value="1"/>
</dbReference>
<dbReference type="Pfam" id="PF00069">
    <property type="entry name" value="Pkinase"/>
    <property type="match status" value="1"/>
</dbReference>
<dbReference type="PROSITE" id="PS50011">
    <property type="entry name" value="PROTEIN_KINASE_DOM"/>
    <property type="match status" value="1"/>
</dbReference>
<proteinExistence type="predicted"/>
<organism evidence="2 3">
    <name type="scientific">Tritrichomonas musculus</name>
    <dbReference type="NCBI Taxonomy" id="1915356"/>
    <lineage>
        <taxon>Eukaryota</taxon>
        <taxon>Metamonada</taxon>
        <taxon>Parabasalia</taxon>
        <taxon>Tritrichomonadida</taxon>
        <taxon>Tritrichomonadidae</taxon>
        <taxon>Tritrichomonas</taxon>
    </lineage>
</organism>
<comment type="caution">
    <text evidence="2">The sequence shown here is derived from an EMBL/GenBank/DDBJ whole genome shotgun (WGS) entry which is preliminary data.</text>
</comment>
<evidence type="ECO:0000313" key="3">
    <source>
        <dbReference type="Proteomes" id="UP001470230"/>
    </source>
</evidence>
<dbReference type="PANTHER" id="PTHR23257:SF969">
    <property type="entry name" value="INTEGRIN-LINKED PROTEIN KINASE"/>
    <property type="match status" value="1"/>
</dbReference>
<name>A0ABR2H113_9EUKA</name>